<evidence type="ECO:0000256" key="2">
    <source>
        <dbReference type="SAM" id="Phobius"/>
    </source>
</evidence>
<feature type="transmembrane region" description="Helical" evidence="2">
    <location>
        <begin position="38"/>
        <end position="58"/>
    </location>
</feature>
<feature type="transmembrane region" description="Helical" evidence="2">
    <location>
        <begin position="101"/>
        <end position="119"/>
    </location>
</feature>
<feature type="transmembrane region" description="Helical" evidence="2">
    <location>
        <begin position="211"/>
        <end position="227"/>
    </location>
</feature>
<accession>A0ABX8VJ36</accession>
<organism evidence="3 4">
    <name type="scientific">Mycolicibacterium pallens</name>
    <dbReference type="NCBI Taxonomy" id="370524"/>
    <lineage>
        <taxon>Bacteria</taxon>
        <taxon>Bacillati</taxon>
        <taxon>Actinomycetota</taxon>
        <taxon>Actinomycetes</taxon>
        <taxon>Mycobacteriales</taxon>
        <taxon>Mycobacteriaceae</taxon>
        <taxon>Mycolicibacterium</taxon>
    </lineage>
</organism>
<feature type="region of interest" description="Disordered" evidence="1">
    <location>
        <begin position="1"/>
        <end position="27"/>
    </location>
</feature>
<evidence type="ECO:0000313" key="3">
    <source>
        <dbReference type="EMBL" id="QYL17547.1"/>
    </source>
</evidence>
<evidence type="ECO:0000256" key="1">
    <source>
        <dbReference type="SAM" id="MobiDB-lite"/>
    </source>
</evidence>
<dbReference type="Proteomes" id="UP000825367">
    <property type="component" value="Chromosome"/>
</dbReference>
<keyword evidence="2" id="KW-1133">Transmembrane helix</keyword>
<dbReference type="EMBL" id="CP080333">
    <property type="protein sequence ID" value="QYL17547.1"/>
    <property type="molecule type" value="Genomic_DNA"/>
</dbReference>
<feature type="transmembrane region" description="Helical" evidence="2">
    <location>
        <begin position="131"/>
        <end position="150"/>
    </location>
</feature>
<reference evidence="3 4" key="1">
    <citation type="submission" date="2021-07" db="EMBL/GenBank/DDBJ databases">
        <title>Whole genome sequencing of non-tuberculosis mycobacteria type-strains.</title>
        <authorList>
            <person name="Igarashi Y."/>
            <person name="Osugi A."/>
            <person name="Mitarai S."/>
        </authorList>
    </citation>
    <scope>NUCLEOTIDE SEQUENCE [LARGE SCALE GENOMIC DNA]</scope>
    <source>
        <strain evidence="3 4">JCM 16370</strain>
    </source>
</reference>
<sequence>MSDTDVSPTVALPRPVADDELPDDIPTPAPEPQVGLGVWVRAVAVVLFCVVVYAPSYADHVVDAFAGSRAAYLVVLPVLAILIATGYRTASHGVGDGESDWIVAALIGILGLAAIHLLVARMPTLSAWWRLESLSVLVWAVCSVTILFGMRQVLQMWPLWLFLTSFATPVPYLAATAALGGTPTDAGLPAAAIGATAVYLATRGIPPQRRLLAAAVSFAAGAVLALSCAEWFLPMVIVAAGVVPVLVVIGTRLAPTREISPTTDRPIGDGIPHRSARTLGFLASVTAILAAAGLHSPEPSVLRSMPRDWAASSDLKPVESFDFATRFAGPGATLIRYAVPAAQGMPSAAVDVLSTPNKAVLEDLSDVVWYPSARPVNYRAVAFSASIPAGARSLQSDADKAADASGRDWYALTWNQRSGAVFQQITVIVSQSLADDQAPPAPQAPDLLDDSVGSWLWMSRQQPQGVEHVDPLVKNRAIALAAAINGVAGTPSSGSKHSND</sequence>
<proteinExistence type="predicted"/>
<feature type="transmembrane region" description="Helical" evidence="2">
    <location>
        <begin position="233"/>
        <end position="254"/>
    </location>
</feature>
<keyword evidence="2" id="KW-0812">Transmembrane</keyword>
<keyword evidence="2" id="KW-0472">Membrane</keyword>
<name>A0ABX8VJ36_9MYCO</name>
<gene>
    <name evidence="3" type="ORF">K0O64_02945</name>
</gene>
<keyword evidence="4" id="KW-1185">Reference proteome</keyword>
<feature type="transmembrane region" description="Helical" evidence="2">
    <location>
        <begin position="275"/>
        <end position="294"/>
    </location>
</feature>
<feature type="transmembrane region" description="Helical" evidence="2">
    <location>
        <begin position="70"/>
        <end position="89"/>
    </location>
</feature>
<dbReference type="RefSeq" id="WP_071947837.1">
    <property type="nucleotide sequence ID" value="NZ_BAAAVX010000016.1"/>
</dbReference>
<feature type="transmembrane region" description="Helical" evidence="2">
    <location>
        <begin position="170"/>
        <end position="199"/>
    </location>
</feature>
<evidence type="ECO:0000313" key="4">
    <source>
        <dbReference type="Proteomes" id="UP000825367"/>
    </source>
</evidence>
<protein>
    <submittedName>
        <fullName evidence="3">Exosortase/archaeosortase family protein</fullName>
    </submittedName>
</protein>